<dbReference type="Proteomes" id="UP001500880">
    <property type="component" value="Unassembled WGS sequence"/>
</dbReference>
<evidence type="ECO:0000256" key="4">
    <source>
        <dbReference type="ARBA" id="ARBA00022917"/>
    </source>
</evidence>
<dbReference type="Pfam" id="PF05670">
    <property type="entry name" value="NFACT-R_1"/>
    <property type="match status" value="1"/>
</dbReference>
<dbReference type="HAMAP" id="MF_00844_B">
    <property type="entry name" value="RqcH_B"/>
    <property type="match status" value="1"/>
</dbReference>
<protein>
    <recommendedName>
        <fullName evidence="5">Rqc2 homolog RqcH</fullName>
        <shortName evidence="5">RqcH</shortName>
    </recommendedName>
</protein>
<keyword evidence="1 5" id="KW-0820">tRNA-binding</keyword>
<keyword evidence="3 5" id="KW-0694">RNA-binding</keyword>
<evidence type="ECO:0000313" key="7">
    <source>
        <dbReference type="EMBL" id="GAA0495186.1"/>
    </source>
</evidence>
<comment type="similarity">
    <text evidence="5">Belongs to the NEMF family.</text>
</comment>
<keyword evidence="4 5" id="KW-0648">Protein biosynthesis</keyword>
<evidence type="ECO:0000259" key="6">
    <source>
        <dbReference type="Pfam" id="PF05670"/>
    </source>
</evidence>
<dbReference type="Gene3D" id="2.30.310.10">
    <property type="entry name" value="ibrinogen binding protein from staphylococcus aureus domain"/>
    <property type="match status" value="1"/>
</dbReference>
<dbReference type="Gene3D" id="1.10.8.50">
    <property type="match status" value="1"/>
</dbReference>
<gene>
    <name evidence="5" type="primary">rqcH</name>
    <name evidence="7" type="ORF">GCM10008986_22360</name>
</gene>
<proteinExistence type="inferred from homology"/>
<sequence>MSFDGVVTRAVVDELSTKLTSGRILKIYQPTSTELVMTVRSHGENHKLLLSVHPSYARIHLTSESLTNPKEPPMFCMLLRKYLAGGFIEKIEQKNMERIIAFRIYSKDEIGDITSKTLMVEIMGKHSNIMLVDDEKNVILDSMKHISPAQNRHRTILPGQPYVFPPEQNKLHPLEIDGERFIKKLDFNKGKLDQQMVHTLMGISPLIAKELQHRAHLGSTQKYQEVFERFQKDLREHNYTPAVYQGGKEQFYVFILDSLPNERITFSSVSEMLDAYYRGKAERDRVKQQTADIYRLLKNERDKNKRKIKKHQQTLKKAEKAEQYQKLGELLTANMHLVKTGDTVVKVVDYYDPDQSELEIELNPNKTPSENAQSLFQTYQKLKKSKQVVTTEIDRAKDEIQYLEQLMQQLETAREQDLEEIREELQEQGYIRKKAKKSKKKQNQKPQLDEYEAADGTLILVGRNNKQNEYLTNRLANKDEIWLHAKDIPGSHVVIRTQNPSQETIEEAAELAAFYSKSKMSSTVPIDYTQVKHVRKPSGAKPGYVIYDNQKTVYVTPDERKVNQMKRSQT</sequence>
<dbReference type="RefSeq" id="WP_343840977.1">
    <property type="nucleotide sequence ID" value="NZ_BAAADO010000004.1"/>
</dbReference>
<dbReference type="InterPro" id="IPR043682">
    <property type="entry name" value="RqcH_bacterial"/>
</dbReference>
<dbReference type="InterPro" id="IPR008532">
    <property type="entry name" value="NFACT_RNA-bd"/>
</dbReference>
<comment type="caution">
    <text evidence="7">The sequence shown here is derived from an EMBL/GenBank/DDBJ whole genome shotgun (WGS) entry which is preliminary data.</text>
</comment>
<evidence type="ECO:0000256" key="3">
    <source>
        <dbReference type="ARBA" id="ARBA00022884"/>
    </source>
</evidence>
<keyword evidence="5" id="KW-0175">Coiled coil</keyword>
<evidence type="ECO:0000256" key="5">
    <source>
        <dbReference type="HAMAP-Rule" id="MF_00844"/>
    </source>
</evidence>
<keyword evidence="8" id="KW-1185">Reference proteome</keyword>
<evidence type="ECO:0000256" key="1">
    <source>
        <dbReference type="ARBA" id="ARBA00022555"/>
    </source>
</evidence>
<feature type="domain" description="NFACT RNA-binding" evidence="6">
    <location>
        <begin position="452"/>
        <end position="539"/>
    </location>
</feature>
<evidence type="ECO:0000256" key="2">
    <source>
        <dbReference type="ARBA" id="ARBA00022730"/>
    </source>
</evidence>
<comment type="subunit">
    <text evidence="5">Associates with stalled 50S ribosomal subunits. Binds to RqcP.</text>
</comment>
<organism evidence="7 8">
    <name type="scientific">Salinibacillus aidingensis</name>
    <dbReference type="NCBI Taxonomy" id="237684"/>
    <lineage>
        <taxon>Bacteria</taxon>
        <taxon>Bacillati</taxon>
        <taxon>Bacillota</taxon>
        <taxon>Bacilli</taxon>
        <taxon>Bacillales</taxon>
        <taxon>Bacillaceae</taxon>
        <taxon>Salinibacillus</taxon>
    </lineage>
</organism>
<dbReference type="PANTHER" id="PTHR15239">
    <property type="entry name" value="NUCLEAR EXPORT MEDIATOR FACTOR NEMF"/>
    <property type="match status" value="1"/>
</dbReference>
<dbReference type="PANTHER" id="PTHR15239:SF6">
    <property type="entry name" value="RIBOSOME QUALITY CONTROL COMPLEX SUBUNIT NEMF"/>
    <property type="match status" value="1"/>
</dbReference>
<comment type="function">
    <text evidence="5">Key component of the ribosome quality control system (RQC), a ribosome-associated complex that mediates the extraction of incompletely synthesized nascent chains from stalled ribosomes and their subsequent degradation. RqcH recruits Ala-charged tRNA, and with RqcP directs the elongation of stalled nascent chains on 50S ribosomal subunits, leading to non-templated C-terminal alanine extensions (Ala tail). The Ala tail promotes nascent chain degradation. May add between 1 and at least 8 Ala residues. Binds to stalled 50S ribosomal subunits.</text>
</comment>
<reference evidence="8" key="1">
    <citation type="journal article" date="2019" name="Int. J. Syst. Evol. Microbiol.">
        <title>The Global Catalogue of Microorganisms (GCM) 10K type strain sequencing project: providing services to taxonomists for standard genome sequencing and annotation.</title>
        <authorList>
            <consortium name="The Broad Institute Genomics Platform"/>
            <consortium name="The Broad Institute Genome Sequencing Center for Infectious Disease"/>
            <person name="Wu L."/>
            <person name="Ma J."/>
        </authorList>
    </citation>
    <scope>NUCLEOTIDE SEQUENCE [LARGE SCALE GENOMIC DNA]</scope>
    <source>
        <strain evidence="8">JCM 12389</strain>
    </source>
</reference>
<keyword evidence="2 5" id="KW-0699">rRNA-binding</keyword>
<feature type="coiled-coil region" evidence="5">
    <location>
        <begin position="294"/>
        <end position="321"/>
    </location>
</feature>
<dbReference type="Gene3D" id="3.40.970.40">
    <property type="entry name" value="fibrinogen binding protein from staphylococcus aureus domain like"/>
    <property type="match status" value="1"/>
</dbReference>
<feature type="coiled-coil region" evidence="5">
    <location>
        <begin position="379"/>
        <end position="428"/>
    </location>
</feature>
<name>A0ABP3L9P0_9BACI</name>
<dbReference type="EMBL" id="BAAADO010000004">
    <property type="protein sequence ID" value="GAA0495186.1"/>
    <property type="molecule type" value="Genomic_DNA"/>
</dbReference>
<dbReference type="InterPro" id="IPR051608">
    <property type="entry name" value="RQC_Subunit_NEMF"/>
</dbReference>
<evidence type="ECO:0000313" key="8">
    <source>
        <dbReference type="Proteomes" id="UP001500880"/>
    </source>
</evidence>
<dbReference type="Pfam" id="PF05833">
    <property type="entry name" value="NFACT_N"/>
    <property type="match status" value="1"/>
</dbReference>
<accession>A0ABP3L9P0</accession>